<proteinExistence type="predicted"/>
<dbReference type="Proteomes" id="UP000002296">
    <property type="component" value="Unassembled WGS sequence"/>
</dbReference>
<dbReference type="EMBL" id="AAHK01000708">
    <property type="protein sequence ID" value="EAN89807.1"/>
    <property type="molecule type" value="Genomic_DNA"/>
</dbReference>
<accession>Q4DBA4</accession>
<comment type="caution">
    <text evidence="2">The sequence shown here is derived from an EMBL/GenBank/DDBJ whole genome shotgun (WGS) entry which is preliminary data.</text>
</comment>
<gene>
    <name evidence="2" type="ORF">Tc00.1047053511079.6</name>
</gene>
<dbReference type="PaxDb" id="353153-Q4DBA4"/>
<dbReference type="AlphaFoldDB" id="Q4DBA4"/>
<evidence type="ECO:0000256" key="1">
    <source>
        <dbReference type="SAM" id="MobiDB-lite"/>
    </source>
</evidence>
<dbReference type="InParanoid" id="Q4DBA4"/>
<keyword evidence="3" id="KW-1185">Reference proteome</keyword>
<evidence type="ECO:0000313" key="3">
    <source>
        <dbReference type="Proteomes" id="UP000002296"/>
    </source>
</evidence>
<dbReference type="GeneID" id="3542653"/>
<reference evidence="2 3" key="1">
    <citation type="journal article" date="2005" name="Science">
        <title>The genome sequence of Trypanosoma cruzi, etiologic agent of Chagas disease.</title>
        <authorList>
            <person name="El-Sayed N.M."/>
            <person name="Myler P.J."/>
            <person name="Bartholomeu D.C."/>
            <person name="Nilsson D."/>
            <person name="Aggarwal G."/>
            <person name="Tran A.N."/>
            <person name="Ghedin E."/>
            <person name="Worthey E.A."/>
            <person name="Delcher A.L."/>
            <person name="Blandin G."/>
            <person name="Westenberger S.J."/>
            <person name="Caler E."/>
            <person name="Cerqueira G.C."/>
            <person name="Branche C."/>
            <person name="Haas B."/>
            <person name="Anupama A."/>
            <person name="Arner E."/>
            <person name="Aslund L."/>
            <person name="Attipoe P."/>
            <person name="Bontempi E."/>
            <person name="Bringaud F."/>
            <person name="Burton P."/>
            <person name="Cadag E."/>
            <person name="Campbell D.A."/>
            <person name="Carrington M."/>
            <person name="Crabtree J."/>
            <person name="Darban H."/>
            <person name="da Silveira J.F."/>
            <person name="de Jong P."/>
            <person name="Edwards K."/>
            <person name="Englund P.T."/>
            <person name="Fazelina G."/>
            <person name="Feldblyum T."/>
            <person name="Ferella M."/>
            <person name="Frasch A.C."/>
            <person name="Gull K."/>
            <person name="Horn D."/>
            <person name="Hou L."/>
            <person name="Huang Y."/>
            <person name="Kindlund E."/>
            <person name="Klingbeil M."/>
            <person name="Kluge S."/>
            <person name="Koo H."/>
            <person name="Lacerda D."/>
            <person name="Levin M.J."/>
            <person name="Lorenzi H."/>
            <person name="Louie T."/>
            <person name="Machado C.R."/>
            <person name="McCulloch R."/>
            <person name="McKenna A."/>
            <person name="Mizuno Y."/>
            <person name="Mottram J.C."/>
            <person name="Nelson S."/>
            <person name="Ochaya S."/>
            <person name="Osoegawa K."/>
            <person name="Pai G."/>
            <person name="Parsons M."/>
            <person name="Pentony M."/>
            <person name="Pettersson U."/>
            <person name="Pop M."/>
            <person name="Ramirez J.L."/>
            <person name="Rinta J."/>
            <person name="Robertson L."/>
            <person name="Salzberg S.L."/>
            <person name="Sanchez D.O."/>
            <person name="Seyler A."/>
            <person name="Sharma R."/>
            <person name="Shetty J."/>
            <person name="Simpson A.J."/>
            <person name="Sisk E."/>
            <person name="Tammi M.T."/>
            <person name="Tarleton R."/>
            <person name="Teixeira S."/>
            <person name="Van Aken S."/>
            <person name="Vogt C."/>
            <person name="Ward P.N."/>
            <person name="Wickstead B."/>
            <person name="Wortman J."/>
            <person name="White O."/>
            <person name="Fraser C.M."/>
            <person name="Stuart K.D."/>
            <person name="Andersson B."/>
        </authorList>
    </citation>
    <scope>NUCLEOTIDE SEQUENCE [LARGE SCALE GENOMIC DNA]</scope>
    <source>
        <strain evidence="2 3">CL Brener</strain>
    </source>
</reference>
<evidence type="ECO:0000313" key="2">
    <source>
        <dbReference type="EMBL" id="EAN89807.1"/>
    </source>
</evidence>
<dbReference type="VEuPathDB" id="TriTrypDB:TcCLB.511079.6"/>
<feature type="compositionally biased region" description="Polar residues" evidence="1">
    <location>
        <begin position="112"/>
        <end position="122"/>
    </location>
</feature>
<feature type="region of interest" description="Disordered" evidence="1">
    <location>
        <begin position="108"/>
        <end position="165"/>
    </location>
</feature>
<protein>
    <submittedName>
        <fullName evidence="2">Uncharacterized protein</fullName>
    </submittedName>
</protein>
<name>Q4DBA4_TRYCC</name>
<organism evidence="2 3">
    <name type="scientific">Trypanosoma cruzi (strain CL Brener)</name>
    <dbReference type="NCBI Taxonomy" id="353153"/>
    <lineage>
        <taxon>Eukaryota</taxon>
        <taxon>Discoba</taxon>
        <taxon>Euglenozoa</taxon>
        <taxon>Kinetoplastea</taxon>
        <taxon>Metakinetoplastina</taxon>
        <taxon>Trypanosomatida</taxon>
        <taxon>Trypanosomatidae</taxon>
        <taxon>Trypanosoma</taxon>
        <taxon>Schizotrypanum</taxon>
    </lineage>
</organism>
<dbReference type="KEGG" id="tcr:511079.6"/>
<sequence>MSVGVCMDPLLTRAGRQPAAGALVPVHRLQHGKEKMAHSRCSYSHQQHQHAGRQPSFLSTSRNTEKWRGTVIQQCHNPPHTSAPPEKTQITNNTLHMIPEHHFDTPRHAKQKYSSLQRTSPHNRIVHEPRTAAAHTRSNKSSSDQCYPRAAVGSKQKRQLSNPKRVPRLVEIQRNAATQNEFSSNALSLPLSPTKGPKAANQTHRPINSLCKKKKKPQYFLLSSETFFAD</sequence>
<feature type="region of interest" description="Disordered" evidence="1">
    <location>
        <begin position="181"/>
        <end position="203"/>
    </location>
</feature>
<dbReference type="RefSeq" id="XP_811658.1">
    <property type="nucleotide sequence ID" value="XM_806565.1"/>
</dbReference>